<organism evidence="1 2">
    <name type="scientific">Brassica napus</name>
    <name type="common">Rape</name>
    <dbReference type="NCBI Taxonomy" id="3708"/>
    <lineage>
        <taxon>Eukaryota</taxon>
        <taxon>Viridiplantae</taxon>
        <taxon>Streptophyta</taxon>
        <taxon>Embryophyta</taxon>
        <taxon>Tracheophyta</taxon>
        <taxon>Spermatophyta</taxon>
        <taxon>Magnoliopsida</taxon>
        <taxon>eudicotyledons</taxon>
        <taxon>Gunneridae</taxon>
        <taxon>Pentapetalae</taxon>
        <taxon>rosids</taxon>
        <taxon>malvids</taxon>
        <taxon>Brassicales</taxon>
        <taxon>Brassicaceae</taxon>
        <taxon>Brassiceae</taxon>
        <taxon>Brassica</taxon>
    </lineage>
</organism>
<comment type="caution">
    <text evidence="1">The sequence shown here is derived from an EMBL/GenBank/DDBJ whole genome shotgun (WGS) entry which is preliminary data.</text>
</comment>
<keyword evidence="2" id="KW-1185">Reference proteome</keyword>
<reference evidence="1 2" key="1">
    <citation type="submission" date="2021-05" db="EMBL/GenBank/DDBJ databases">
        <title>Genome Assembly of Synthetic Allotetraploid Brassica napus Reveals Homoeologous Exchanges between Subgenomes.</title>
        <authorList>
            <person name="Davis J.T."/>
        </authorList>
    </citation>
    <scope>NUCLEOTIDE SEQUENCE [LARGE SCALE GENOMIC DNA]</scope>
    <source>
        <strain evidence="2">cv. Da-Ae</strain>
        <tissue evidence="1">Seedling</tissue>
    </source>
</reference>
<dbReference type="PANTHER" id="PTHR47076:SF2">
    <property type="entry name" value="(RAPE) HYPOTHETICAL PROTEIN"/>
    <property type="match status" value="1"/>
</dbReference>
<dbReference type="Proteomes" id="UP000824890">
    <property type="component" value="Unassembled WGS sequence"/>
</dbReference>
<name>A0ABQ7XHR8_BRANA</name>
<proteinExistence type="predicted"/>
<accession>A0ABQ7XHR8</accession>
<dbReference type="EMBL" id="JAGKQM010000088">
    <property type="protein sequence ID" value="KAH0855393.1"/>
    <property type="molecule type" value="Genomic_DNA"/>
</dbReference>
<sequence>MLEFPPLLTQNASLSKFRDMEVVHSDPAHDPETRYDPRCCSCFPSFRSRSSTALGYSSWGRIRTADDNNNHGPDEPRWWKRAALKVREWSEIAAGPRWKTFIRRFNRDPRRGTRLGRGGEVSVRSVELRSELRRRRRGRVRRLGGFRSFSTRYAAVPVQSGKAPAVSPSALTPRKEITEMWFNKCINGEQLKTMVHDGNKQYGWTNIEPKYTSTAPELYRHLLAEERGISAMDTCLFGNPLNIHDLRKDVTDLMQNLHGKAAKAIPWDTRKEWVDIICGRVSCTTLESLPDLNSYTSGYYGRDLRDQVAKLKNDAWDLLYQVIDEKVKVIKRD</sequence>
<evidence type="ECO:0000313" key="2">
    <source>
        <dbReference type="Proteomes" id="UP000824890"/>
    </source>
</evidence>
<protein>
    <submittedName>
        <fullName evidence="1">Uncharacterized protein</fullName>
    </submittedName>
</protein>
<dbReference type="PANTHER" id="PTHR47076">
    <property type="entry name" value="NHL DOMAIN PROTEIN"/>
    <property type="match status" value="1"/>
</dbReference>
<evidence type="ECO:0000313" key="1">
    <source>
        <dbReference type="EMBL" id="KAH0855393.1"/>
    </source>
</evidence>
<gene>
    <name evidence="1" type="ORF">HID58_008054</name>
</gene>